<accession>A0A0F8W1H3</accession>
<organism evidence="1">
    <name type="scientific">marine sediment metagenome</name>
    <dbReference type="NCBI Taxonomy" id="412755"/>
    <lineage>
        <taxon>unclassified sequences</taxon>
        <taxon>metagenomes</taxon>
        <taxon>ecological metagenomes</taxon>
    </lineage>
</organism>
<comment type="caution">
    <text evidence="1">The sequence shown here is derived from an EMBL/GenBank/DDBJ whole genome shotgun (WGS) entry which is preliminary data.</text>
</comment>
<sequence length="70" mass="7827">MKYLIYIIIPLLCGCAGQGVIREYDIVDGEKVLIGITEFKGRNIKAETKDGAKIETKSWTIPNMPSTIIR</sequence>
<dbReference type="EMBL" id="LAZR01068011">
    <property type="protein sequence ID" value="KKK50463.1"/>
    <property type="molecule type" value="Genomic_DNA"/>
</dbReference>
<proteinExistence type="predicted"/>
<dbReference type="PROSITE" id="PS51257">
    <property type="entry name" value="PROKAR_LIPOPROTEIN"/>
    <property type="match status" value="1"/>
</dbReference>
<dbReference type="AlphaFoldDB" id="A0A0F8W1H3"/>
<gene>
    <name evidence="1" type="ORF">LCGC14_3124780</name>
</gene>
<name>A0A0F8W1H3_9ZZZZ</name>
<reference evidence="1" key="1">
    <citation type="journal article" date="2015" name="Nature">
        <title>Complex archaea that bridge the gap between prokaryotes and eukaryotes.</title>
        <authorList>
            <person name="Spang A."/>
            <person name="Saw J.H."/>
            <person name="Jorgensen S.L."/>
            <person name="Zaremba-Niedzwiedzka K."/>
            <person name="Martijn J."/>
            <person name="Lind A.E."/>
            <person name="van Eijk R."/>
            <person name="Schleper C."/>
            <person name="Guy L."/>
            <person name="Ettema T.J."/>
        </authorList>
    </citation>
    <scope>NUCLEOTIDE SEQUENCE</scope>
</reference>
<evidence type="ECO:0000313" key="1">
    <source>
        <dbReference type="EMBL" id="KKK50463.1"/>
    </source>
</evidence>
<protein>
    <submittedName>
        <fullName evidence="1">Uncharacterized protein</fullName>
    </submittedName>
</protein>